<protein>
    <submittedName>
        <fullName evidence="1">Uncharacterized protein</fullName>
    </submittedName>
</protein>
<accession>A0A0L6JID6</accession>
<evidence type="ECO:0000313" key="1">
    <source>
        <dbReference type="EMBL" id="KNY25499.1"/>
    </source>
</evidence>
<comment type="caution">
    <text evidence="1">The sequence shown here is derived from an EMBL/GenBank/DDBJ whole genome shotgun (WGS) entry which is preliminary data.</text>
</comment>
<organism evidence="1 2">
    <name type="scientific">Pseudobacteroides cellulosolvens ATCC 35603 = DSM 2933</name>
    <dbReference type="NCBI Taxonomy" id="398512"/>
    <lineage>
        <taxon>Bacteria</taxon>
        <taxon>Bacillati</taxon>
        <taxon>Bacillota</taxon>
        <taxon>Clostridia</taxon>
        <taxon>Eubacteriales</taxon>
        <taxon>Oscillospiraceae</taxon>
        <taxon>Pseudobacteroides</taxon>
    </lineage>
</organism>
<evidence type="ECO:0000313" key="2">
    <source>
        <dbReference type="Proteomes" id="UP000036923"/>
    </source>
</evidence>
<proteinExistence type="predicted"/>
<dbReference type="Proteomes" id="UP000036923">
    <property type="component" value="Unassembled WGS sequence"/>
</dbReference>
<keyword evidence="2" id="KW-1185">Reference proteome</keyword>
<reference evidence="2" key="1">
    <citation type="submission" date="2015-07" db="EMBL/GenBank/DDBJ databases">
        <title>Near-Complete Genome Sequence of the Cellulolytic Bacterium Bacteroides (Pseudobacteroides) cellulosolvens ATCC 35603.</title>
        <authorList>
            <person name="Dassa B."/>
            <person name="Utturkar S.M."/>
            <person name="Klingeman D.M."/>
            <person name="Hurt R.A."/>
            <person name="Keller M."/>
            <person name="Xu J."/>
            <person name="Reddy Y.H.K."/>
            <person name="Borovok I."/>
            <person name="Grinberg I.R."/>
            <person name="Lamed R."/>
            <person name="Zhivin O."/>
            <person name="Bayer E.A."/>
            <person name="Brown S.D."/>
        </authorList>
    </citation>
    <scope>NUCLEOTIDE SEQUENCE [LARGE SCALE GENOMIC DNA]</scope>
    <source>
        <strain evidence="2">DSM 2933</strain>
    </source>
</reference>
<dbReference type="OrthoDB" id="2627408at2"/>
<name>A0A0L6JID6_9FIRM</name>
<dbReference type="RefSeq" id="WP_036943140.1">
    <property type="nucleotide sequence ID" value="NZ_JQKC01000020.1"/>
</dbReference>
<dbReference type="STRING" id="398512.Bccel_0759"/>
<dbReference type="EMBL" id="LGTC01000001">
    <property type="protein sequence ID" value="KNY25499.1"/>
    <property type="molecule type" value="Genomic_DNA"/>
</dbReference>
<dbReference type="AlphaFoldDB" id="A0A0L6JID6"/>
<sequence length="83" mass="9837">MKGLFATIRSILNRKKHEYENWAMDYIGAYSIIIPKTDLNYWINKGWIESPMFRNYHYAPGPEETVILNKPKTITLISKRMKS</sequence>
<gene>
    <name evidence="1" type="ORF">Bccel_0759</name>
</gene>